<dbReference type="Gene3D" id="3.30.200.20">
    <property type="entry name" value="Phosphorylase Kinase, domain 1"/>
    <property type="match status" value="1"/>
</dbReference>
<dbReference type="InterPro" id="IPR017441">
    <property type="entry name" value="Protein_kinase_ATP_BS"/>
</dbReference>
<evidence type="ECO:0000256" key="5">
    <source>
        <dbReference type="PROSITE-ProRule" id="PRU10141"/>
    </source>
</evidence>
<evidence type="ECO:0000256" key="2">
    <source>
        <dbReference type="ARBA" id="ARBA00022741"/>
    </source>
</evidence>
<proteinExistence type="predicted"/>
<dbReference type="CDD" id="cd14014">
    <property type="entry name" value="STKc_PknB_like"/>
    <property type="match status" value="1"/>
</dbReference>
<feature type="compositionally biased region" description="Gly residues" evidence="6">
    <location>
        <begin position="347"/>
        <end position="366"/>
    </location>
</feature>
<evidence type="ECO:0000256" key="3">
    <source>
        <dbReference type="ARBA" id="ARBA00022777"/>
    </source>
</evidence>
<keyword evidence="4 5" id="KW-0067">ATP-binding</keyword>
<evidence type="ECO:0000259" key="7">
    <source>
        <dbReference type="PROSITE" id="PS50011"/>
    </source>
</evidence>
<dbReference type="InterPro" id="IPR008271">
    <property type="entry name" value="Ser/Thr_kinase_AS"/>
</dbReference>
<evidence type="ECO:0000256" key="4">
    <source>
        <dbReference type="ARBA" id="ARBA00022840"/>
    </source>
</evidence>
<feature type="domain" description="Protein kinase" evidence="7">
    <location>
        <begin position="12"/>
        <end position="271"/>
    </location>
</feature>
<dbReference type="RefSeq" id="WP_165502982.1">
    <property type="nucleotide sequence ID" value="NZ_CAACUY010000079.1"/>
</dbReference>
<dbReference type="Pfam" id="PF00069">
    <property type="entry name" value="Pkinase"/>
    <property type="match status" value="1"/>
</dbReference>
<feature type="compositionally biased region" description="Low complexity" evidence="6">
    <location>
        <begin position="367"/>
        <end position="381"/>
    </location>
</feature>
<accession>A0ABW2Y1Y7</accession>
<organism evidence="8 9">
    <name type="scientific">Actinomadura fibrosa</name>
    <dbReference type="NCBI Taxonomy" id="111802"/>
    <lineage>
        <taxon>Bacteria</taxon>
        <taxon>Bacillati</taxon>
        <taxon>Actinomycetota</taxon>
        <taxon>Actinomycetes</taxon>
        <taxon>Streptosporangiales</taxon>
        <taxon>Thermomonosporaceae</taxon>
        <taxon>Actinomadura</taxon>
    </lineage>
</organism>
<keyword evidence="3 8" id="KW-0418">Kinase</keyword>
<feature type="region of interest" description="Disordered" evidence="6">
    <location>
        <begin position="345"/>
        <end position="395"/>
    </location>
</feature>
<dbReference type="InterPro" id="IPR000719">
    <property type="entry name" value="Prot_kinase_dom"/>
</dbReference>
<sequence length="544" mass="56501">MRPEDPSQIGGYPVIARLGAGGMGQVYLGLSGGGRHVALKVIREDFEDPQALARFRREVLTVERVRSPFAAAMVGAGLDARPYWLATEYVPGPTLRQAVAQHGPLPPDTCLRLLATLALGLLGIHRQGVQHRDLKPGNVILAPNGPRLIDFGIARGDGQTQITQTGAWNGTPGYVAPEVVREQAPVPASDMFSLAGTIAYAATGRPPFGSGRIEAVIHRTLSGDIDVAGADPRVAELVRLMAAKDPAERPTPEALLQRIAVTGPLPADPVYRSITSTAGPPPASVADAVAFGLVPAERTRTSGGSITMAGDGTGRRRTAVIAAAAGMVAVVLAAAVGARYAFDGDGGEGGTGGRPTAGTTSNGGTGSSPSTVAGGTSPRATGGTGTGTGGVPRNDILIKQPSDDFNLMAWKKEASACQPAVRPEDDALAGDLQYSAPRTPVTGRTADLAIRFKYTRKPGYYMTAQVRAPGSMVGSSGAGAAVTSKPKEIPSDDGYLELKYPADFRWDSNNPPLDLAKGDWTVVWLHVHPNGDAYYMACDGFSVQ</sequence>
<keyword evidence="2 5" id="KW-0547">Nucleotide-binding</keyword>
<evidence type="ECO:0000313" key="8">
    <source>
        <dbReference type="EMBL" id="MFD0692112.1"/>
    </source>
</evidence>
<keyword evidence="1 8" id="KW-0808">Transferase</keyword>
<evidence type="ECO:0000256" key="1">
    <source>
        <dbReference type="ARBA" id="ARBA00022679"/>
    </source>
</evidence>
<name>A0ABW2Y1Y7_9ACTN</name>
<dbReference type="EC" id="2.7.11.1" evidence="8"/>
<dbReference type="GO" id="GO:0004674">
    <property type="term" value="F:protein serine/threonine kinase activity"/>
    <property type="evidence" value="ECO:0007669"/>
    <property type="project" value="UniProtKB-EC"/>
</dbReference>
<dbReference type="PROSITE" id="PS00107">
    <property type="entry name" value="PROTEIN_KINASE_ATP"/>
    <property type="match status" value="1"/>
</dbReference>
<dbReference type="SMART" id="SM00220">
    <property type="entry name" value="S_TKc"/>
    <property type="match status" value="1"/>
</dbReference>
<dbReference type="PROSITE" id="PS50011">
    <property type="entry name" value="PROTEIN_KINASE_DOM"/>
    <property type="match status" value="1"/>
</dbReference>
<protein>
    <submittedName>
        <fullName evidence="8">Serine/threonine-protein kinase</fullName>
        <ecNumber evidence="8">2.7.11.1</ecNumber>
    </submittedName>
</protein>
<keyword evidence="9" id="KW-1185">Reference proteome</keyword>
<dbReference type="EMBL" id="JBHTGP010000035">
    <property type="protein sequence ID" value="MFD0692112.1"/>
    <property type="molecule type" value="Genomic_DNA"/>
</dbReference>
<evidence type="ECO:0000256" key="6">
    <source>
        <dbReference type="SAM" id="MobiDB-lite"/>
    </source>
</evidence>
<reference evidence="9" key="1">
    <citation type="journal article" date="2019" name="Int. J. Syst. Evol. Microbiol.">
        <title>The Global Catalogue of Microorganisms (GCM) 10K type strain sequencing project: providing services to taxonomists for standard genome sequencing and annotation.</title>
        <authorList>
            <consortium name="The Broad Institute Genomics Platform"/>
            <consortium name="The Broad Institute Genome Sequencing Center for Infectious Disease"/>
            <person name="Wu L."/>
            <person name="Ma J."/>
        </authorList>
    </citation>
    <scope>NUCLEOTIDE SEQUENCE [LARGE SCALE GENOMIC DNA]</scope>
    <source>
        <strain evidence="9">JCM 9371</strain>
    </source>
</reference>
<feature type="binding site" evidence="5">
    <location>
        <position position="40"/>
    </location>
    <ligand>
        <name>ATP</name>
        <dbReference type="ChEBI" id="CHEBI:30616"/>
    </ligand>
</feature>
<dbReference type="PROSITE" id="PS00108">
    <property type="entry name" value="PROTEIN_KINASE_ST"/>
    <property type="match status" value="1"/>
</dbReference>
<dbReference type="PANTHER" id="PTHR43289">
    <property type="entry name" value="MITOGEN-ACTIVATED PROTEIN KINASE KINASE KINASE 20-RELATED"/>
    <property type="match status" value="1"/>
</dbReference>
<comment type="caution">
    <text evidence="8">The sequence shown here is derived from an EMBL/GenBank/DDBJ whole genome shotgun (WGS) entry which is preliminary data.</text>
</comment>
<dbReference type="SUPFAM" id="SSF56112">
    <property type="entry name" value="Protein kinase-like (PK-like)"/>
    <property type="match status" value="1"/>
</dbReference>
<gene>
    <name evidence="8" type="ORF">ACFQZM_47020</name>
</gene>
<dbReference type="InterPro" id="IPR011009">
    <property type="entry name" value="Kinase-like_dom_sf"/>
</dbReference>
<dbReference type="PANTHER" id="PTHR43289:SF34">
    <property type="entry name" value="SERINE_THREONINE-PROTEIN KINASE YBDM-RELATED"/>
    <property type="match status" value="1"/>
</dbReference>
<dbReference type="Gene3D" id="1.10.510.10">
    <property type="entry name" value="Transferase(Phosphotransferase) domain 1"/>
    <property type="match status" value="1"/>
</dbReference>
<dbReference type="Proteomes" id="UP001597063">
    <property type="component" value="Unassembled WGS sequence"/>
</dbReference>
<evidence type="ECO:0000313" key="9">
    <source>
        <dbReference type="Proteomes" id="UP001597063"/>
    </source>
</evidence>